<dbReference type="InterPro" id="IPR045380">
    <property type="entry name" value="LD_TPept_scaffold_dom"/>
</dbReference>
<dbReference type="InterPro" id="IPR052905">
    <property type="entry name" value="LD-transpeptidase_YkuD-like"/>
</dbReference>
<keyword evidence="10" id="KW-1185">Reference proteome</keyword>
<feature type="active site" description="Proton donor/acceptor" evidence="7">
    <location>
        <position position="321"/>
    </location>
</feature>
<comment type="caution">
    <text evidence="9">The sequence shown here is derived from an EMBL/GenBank/DDBJ whole genome shotgun (WGS) entry which is preliminary data.</text>
</comment>
<accession>A0ABX2ASE2</accession>
<name>A0ABX2ASE2_9BACT</name>
<evidence type="ECO:0000256" key="6">
    <source>
        <dbReference type="ARBA" id="ARBA00023316"/>
    </source>
</evidence>
<protein>
    <submittedName>
        <fullName evidence="9">L,D-transpeptidase family protein</fullName>
    </submittedName>
</protein>
<proteinExistence type="inferred from homology"/>
<evidence type="ECO:0000259" key="8">
    <source>
        <dbReference type="PROSITE" id="PS52029"/>
    </source>
</evidence>
<dbReference type="Proteomes" id="UP000714420">
    <property type="component" value="Unassembled WGS sequence"/>
</dbReference>
<comment type="similarity">
    <text evidence="2">Belongs to the YkuD family.</text>
</comment>
<sequence length="439" mass="50556">MKGIHSSADTLISFLEHIGDIGFTKKSFYVEQLKEDILTFRNLDFGNDSVKNVSGKPINEIAARIEYRLTKAYLRYAIGQSFGYVNPIYVLNRIDPIYADTTKTKITGYRRLYDIDILRPTDEFINRALHIIKTDSLGSFLRDCQPDSPLYLQLKKRLAEPGISAYLKQLIICNMEYSRWRERNPLDTNGKYVFVNLPAFHLYACNGEKNIVDMRIGCGAQKTKTPLLTSKIERMDVNPVWNIPVSIIKNEVAHHAGDRDYFERNNYDIINRETGESVEPDEISVSALRSGKYRVVQKGGEGNSLGRIIFRFANNFSVFLHDTSSKGVFSRTFRGVSHGCVRIQKPFEFAVFLMDEEDEWKQDKLRISMGLEPKTERGKAYIVDDEKDRNLVRSVSVKNVPLKIGYYTLYPDSTGILKEYFDIYGYDKIILSNIKQFQK</sequence>
<dbReference type="PANTHER" id="PTHR41533">
    <property type="entry name" value="L,D-TRANSPEPTIDASE HI_1667-RELATED"/>
    <property type="match status" value="1"/>
</dbReference>
<feature type="domain" description="L,D-TPase catalytic" evidence="8">
    <location>
        <begin position="191"/>
        <end position="368"/>
    </location>
</feature>
<dbReference type="Pfam" id="PF20142">
    <property type="entry name" value="Scaffold"/>
    <property type="match status" value="1"/>
</dbReference>
<evidence type="ECO:0000256" key="4">
    <source>
        <dbReference type="ARBA" id="ARBA00022960"/>
    </source>
</evidence>
<comment type="pathway">
    <text evidence="1 7">Cell wall biogenesis; peptidoglycan biosynthesis.</text>
</comment>
<dbReference type="PANTHER" id="PTHR41533:SF2">
    <property type="entry name" value="BLR7131 PROTEIN"/>
    <property type="match status" value="1"/>
</dbReference>
<organism evidence="9 10">
    <name type="scientific">Xylanibacter muris</name>
    <dbReference type="NCBI Taxonomy" id="2736290"/>
    <lineage>
        <taxon>Bacteria</taxon>
        <taxon>Pseudomonadati</taxon>
        <taxon>Bacteroidota</taxon>
        <taxon>Bacteroidia</taxon>
        <taxon>Bacteroidales</taxon>
        <taxon>Prevotellaceae</taxon>
        <taxon>Xylanibacter</taxon>
    </lineage>
</organism>
<reference evidence="9 10" key="1">
    <citation type="submission" date="2020-05" db="EMBL/GenBank/DDBJ databases">
        <title>Distinct polysaccharide utilization as determinants for interspecies competition between intestinal Prevotella spp.</title>
        <authorList>
            <person name="Galvez E.J.C."/>
            <person name="Iljazovic A."/>
            <person name="Strowig T."/>
        </authorList>
    </citation>
    <scope>NUCLEOTIDE SEQUENCE [LARGE SCALE GENOMIC DNA]</scope>
    <source>
        <strain evidence="9 10">PMUR</strain>
    </source>
</reference>
<dbReference type="InterPro" id="IPR038063">
    <property type="entry name" value="Transpep_catalytic_dom"/>
</dbReference>
<dbReference type="Gene3D" id="2.40.440.10">
    <property type="entry name" value="L,D-transpeptidase catalytic domain-like"/>
    <property type="match status" value="1"/>
</dbReference>
<dbReference type="EMBL" id="JABKKF010000016">
    <property type="protein sequence ID" value="NPD93130.1"/>
    <property type="molecule type" value="Genomic_DNA"/>
</dbReference>
<keyword evidence="4 7" id="KW-0133">Cell shape</keyword>
<evidence type="ECO:0000256" key="3">
    <source>
        <dbReference type="ARBA" id="ARBA00022679"/>
    </source>
</evidence>
<dbReference type="RefSeq" id="WP_172277188.1">
    <property type="nucleotide sequence ID" value="NZ_CASHFH010000021.1"/>
</dbReference>
<evidence type="ECO:0000256" key="1">
    <source>
        <dbReference type="ARBA" id="ARBA00004752"/>
    </source>
</evidence>
<evidence type="ECO:0000256" key="7">
    <source>
        <dbReference type="PROSITE-ProRule" id="PRU01373"/>
    </source>
</evidence>
<keyword evidence="5 7" id="KW-0573">Peptidoglycan synthesis</keyword>
<keyword evidence="3" id="KW-0808">Transferase</keyword>
<dbReference type="SUPFAM" id="SSF141523">
    <property type="entry name" value="L,D-transpeptidase catalytic domain-like"/>
    <property type="match status" value="1"/>
</dbReference>
<evidence type="ECO:0000313" key="10">
    <source>
        <dbReference type="Proteomes" id="UP000714420"/>
    </source>
</evidence>
<feature type="active site" description="Nucleophile" evidence="7">
    <location>
        <position position="340"/>
    </location>
</feature>
<evidence type="ECO:0000313" key="9">
    <source>
        <dbReference type="EMBL" id="NPD93130.1"/>
    </source>
</evidence>
<dbReference type="Pfam" id="PF03734">
    <property type="entry name" value="YkuD"/>
    <property type="match status" value="1"/>
</dbReference>
<dbReference type="CDD" id="cd16913">
    <property type="entry name" value="YkuD_like"/>
    <property type="match status" value="1"/>
</dbReference>
<evidence type="ECO:0000256" key="2">
    <source>
        <dbReference type="ARBA" id="ARBA00005992"/>
    </source>
</evidence>
<evidence type="ECO:0000256" key="5">
    <source>
        <dbReference type="ARBA" id="ARBA00022984"/>
    </source>
</evidence>
<keyword evidence="6 7" id="KW-0961">Cell wall biogenesis/degradation</keyword>
<gene>
    <name evidence="9" type="ORF">HPS56_12450</name>
</gene>
<dbReference type="InterPro" id="IPR005490">
    <property type="entry name" value="LD_TPept_cat_dom"/>
</dbReference>
<dbReference type="PROSITE" id="PS52029">
    <property type="entry name" value="LD_TPASE"/>
    <property type="match status" value="1"/>
</dbReference>